<organism evidence="2 3">
    <name type="scientific">Chelatococcus caeni</name>
    <dbReference type="NCBI Taxonomy" id="1348468"/>
    <lineage>
        <taxon>Bacteria</taxon>
        <taxon>Pseudomonadati</taxon>
        <taxon>Pseudomonadota</taxon>
        <taxon>Alphaproteobacteria</taxon>
        <taxon>Hyphomicrobiales</taxon>
        <taxon>Chelatococcaceae</taxon>
        <taxon>Chelatococcus</taxon>
    </lineage>
</organism>
<dbReference type="RefSeq" id="WP_183317336.1">
    <property type="nucleotide sequence ID" value="NZ_JACIEN010000004.1"/>
</dbReference>
<dbReference type="SUPFAM" id="SSF53335">
    <property type="entry name" value="S-adenosyl-L-methionine-dependent methyltransferases"/>
    <property type="match status" value="1"/>
</dbReference>
<protein>
    <recommendedName>
        <fullName evidence="1">Methyltransferase domain-containing protein</fullName>
    </recommendedName>
</protein>
<evidence type="ECO:0000259" key="1">
    <source>
        <dbReference type="Pfam" id="PF13847"/>
    </source>
</evidence>
<reference evidence="2 3" key="1">
    <citation type="submission" date="2020-08" db="EMBL/GenBank/DDBJ databases">
        <title>Genomic Encyclopedia of Type Strains, Phase IV (KMG-IV): sequencing the most valuable type-strain genomes for metagenomic binning, comparative biology and taxonomic classification.</title>
        <authorList>
            <person name="Goeker M."/>
        </authorList>
    </citation>
    <scope>NUCLEOTIDE SEQUENCE [LARGE SCALE GENOMIC DNA]</scope>
    <source>
        <strain evidence="2 3">DSM 103737</strain>
    </source>
</reference>
<dbReference type="EMBL" id="JACIEN010000004">
    <property type="protein sequence ID" value="MBB4018350.1"/>
    <property type="molecule type" value="Genomic_DNA"/>
</dbReference>
<sequence>MDLRHGWRSCPRNRAGAAPDKARVFREAARFLKSGGRLALSDIVTEAQLPESIVCNSTLGAACIGGATQQDGYRSLIEAAGLRVKAVEDNPAYAFIFDNAKGASRKYGVKSVSLLAVKA</sequence>
<dbReference type="Proteomes" id="UP000577362">
    <property type="component" value="Unassembled WGS sequence"/>
</dbReference>
<dbReference type="Pfam" id="PF13847">
    <property type="entry name" value="Methyltransf_31"/>
    <property type="match status" value="1"/>
</dbReference>
<dbReference type="Gene3D" id="3.40.50.150">
    <property type="entry name" value="Vaccinia Virus protein VP39"/>
    <property type="match status" value="1"/>
</dbReference>
<dbReference type="AlphaFoldDB" id="A0A840BZI0"/>
<comment type="caution">
    <text evidence="2">The sequence shown here is derived from an EMBL/GenBank/DDBJ whole genome shotgun (WGS) entry which is preliminary data.</text>
</comment>
<name>A0A840BZI0_9HYPH</name>
<keyword evidence="3" id="KW-1185">Reference proteome</keyword>
<dbReference type="InterPro" id="IPR029063">
    <property type="entry name" value="SAM-dependent_MTases_sf"/>
</dbReference>
<dbReference type="InterPro" id="IPR025714">
    <property type="entry name" value="Methyltranfer_dom"/>
</dbReference>
<evidence type="ECO:0000313" key="2">
    <source>
        <dbReference type="EMBL" id="MBB4018350.1"/>
    </source>
</evidence>
<gene>
    <name evidence="2" type="ORF">GGR16_003397</name>
</gene>
<proteinExistence type="predicted"/>
<evidence type="ECO:0000313" key="3">
    <source>
        <dbReference type="Proteomes" id="UP000577362"/>
    </source>
</evidence>
<feature type="domain" description="Methyltransferase" evidence="1">
    <location>
        <begin position="17"/>
        <end position="81"/>
    </location>
</feature>
<accession>A0A840BZI0</accession>